<feature type="region of interest" description="Disordered" evidence="8">
    <location>
        <begin position="20"/>
        <end position="42"/>
    </location>
</feature>
<evidence type="ECO:0000256" key="5">
    <source>
        <dbReference type="ARBA" id="ARBA00023163"/>
    </source>
</evidence>
<evidence type="ECO:0000256" key="6">
    <source>
        <dbReference type="ARBA" id="ARBA00023242"/>
    </source>
</evidence>
<protein>
    <recommendedName>
        <fullName evidence="9">BZIP domain-containing protein</fullName>
    </recommendedName>
</protein>
<comment type="similarity">
    <text evidence="2">Belongs to the bZIP family. PAR subfamily.</text>
</comment>
<dbReference type="Proteomes" id="UP001642483">
    <property type="component" value="Unassembled WGS sequence"/>
</dbReference>
<proteinExistence type="inferred from homology"/>
<dbReference type="Gene3D" id="1.20.5.170">
    <property type="match status" value="1"/>
</dbReference>
<evidence type="ECO:0000313" key="10">
    <source>
        <dbReference type="EMBL" id="CAK8683666.1"/>
    </source>
</evidence>
<sequence>MDNNNDQEMSLTLKYLLENPALLQPPEPTNKDKCKEDKLTDPQNDLTSAYLGPQIWSDMLLSDELKLEPVDLGDLLDGTGMEGEMNDVDLLMSNCTSQSTTQQRQTSDDLSLLGYQDMPSLIDVEDTNATQVPSPTDYFASKHGAFQQQSQQAPSQHMQPQVMRQNSLSVQCTAQSQPLHLLKQQIFDQQCALFNEVMANNPPQNHSSQPQVQQQRQTTPPLQQISFSIANQQSVPHVAPQIRRDVTVNQQQQQQQQHHQNVESRPQQQKNSQVQAPHTCPKTNALSYEKKGSSPNYESISSPTCFEVRIPSPKKVNFLPSTADVILATPRVDEGDEVIFDPTTRHFTEEELKPQPIVRKSRKVYVPPDNKDTKYWSRRNKNNVAAKRSREARRIKENQIALRANFLEQENSTLKIEISELRQELSRVTEVVRKYEKCFKKPS</sequence>
<dbReference type="PANTHER" id="PTHR11988">
    <property type="entry name" value="THYROTROPH EMBRYONIC FACTOR RELATED"/>
    <property type="match status" value="1"/>
</dbReference>
<reference evidence="10 11" key="1">
    <citation type="submission" date="2024-02" db="EMBL/GenBank/DDBJ databases">
        <authorList>
            <person name="Daric V."/>
            <person name="Darras S."/>
        </authorList>
    </citation>
    <scope>NUCLEOTIDE SEQUENCE [LARGE SCALE GENOMIC DNA]</scope>
</reference>
<dbReference type="InterPro" id="IPR004827">
    <property type="entry name" value="bZIP"/>
</dbReference>
<accession>A0ABP0FVL6</accession>
<evidence type="ECO:0000256" key="1">
    <source>
        <dbReference type="ARBA" id="ARBA00004123"/>
    </source>
</evidence>
<feature type="compositionally biased region" description="Low complexity" evidence="8">
    <location>
        <begin position="147"/>
        <end position="161"/>
    </location>
</feature>
<dbReference type="SUPFAM" id="SSF57959">
    <property type="entry name" value="Leucine zipper domain"/>
    <property type="match status" value="1"/>
</dbReference>
<evidence type="ECO:0000256" key="3">
    <source>
        <dbReference type="ARBA" id="ARBA00023015"/>
    </source>
</evidence>
<comment type="subcellular location">
    <subcellularLocation>
        <location evidence="1">Nucleus</location>
    </subcellularLocation>
</comment>
<dbReference type="SMART" id="SM00338">
    <property type="entry name" value="BRLZ"/>
    <property type="match status" value="1"/>
</dbReference>
<keyword evidence="11" id="KW-1185">Reference proteome</keyword>
<name>A0ABP0FVL6_CLALP</name>
<comment type="caution">
    <text evidence="10">The sequence shown here is derived from an EMBL/GenBank/DDBJ whole genome shotgun (WGS) entry which is preliminary data.</text>
</comment>
<dbReference type="PANTHER" id="PTHR11988:SF27">
    <property type="entry name" value="GH27708P"/>
    <property type="match status" value="1"/>
</dbReference>
<dbReference type="EMBL" id="CAWYQH010000097">
    <property type="protein sequence ID" value="CAK8683666.1"/>
    <property type="molecule type" value="Genomic_DNA"/>
</dbReference>
<dbReference type="Pfam" id="PF07716">
    <property type="entry name" value="bZIP_2"/>
    <property type="match status" value="1"/>
</dbReference>
<evidence type="ECO:0000256" key="2">
    <source>
        <dbReference type="ARBA" id="ARBA00009208"/>
    </source>
</evidence>
<dbReference type="PROSITE" id="PS50217">
    <property type="entry name" value="BZIP"/>
    <property type="match status" value="1"/>
</dbReference>
<feature type="coiled-coil region" evidence="7">
    <location>
        <begin position="404"/>
        <end position="438"/>
    </location>
</feature>
<dbReference type="CDD" id="cd14695">
    <property type="entry name" value="bZIP_HLF"/>
    <property type="match status" value="1"/>
</dbReference>
<evidence type="ECO:0000313" key="11">
    <source>
        <dbReference type="Proteomes" id="UP001642483"/>
    </source>
</evidence>
<keyword evidence="7" id="KW-0175">Coiled coil</keyword>
<feature type="compositionally biased region" description="Basic and acidic residues" evidence="8">
    <location>
        <begin position="29"/>
        <end position="40"/>
    </location>
</feature>
<feature type="domain" description="BZIP" evidence="9">
    <location>
        <begin position="372"/>
        <end position="435"/>
    </location>
</feature>
<keyword evidence="5" id="KW-0804">Transcription</keyword>
<dbReference type="InterPro" id="IPR046347">
    <property type="entry name" value="bZIP_sf"/>
</dbReference>
<keyword evidence="3" id="KW-0805">Transcription regulation</keyword>
<dbReference type="InterPro" id="IPR040223">
    <property type="entry name" value="PAR_bZIP"/>
</dbReference>
<feature type="compositionally biased region" description="Low complexity" evidence="8">
    <location>
        <begin position="201"/>
        <end position="221"/>
    </location>
</feature>
<evidence type="ECO:0000256" key="8">
    <source>
        <dbReference type="SAM" id="MobiDB-lite"/>
    </source>
</evidence>
<feature type="compositionally biased region" description="Low complexity" evidence="8">
    <location>
        <begin position="250"/>
        <end position="259"/>
    </location>
</feature>
<feature type="region of interest" description="Disordered" evidence="8">
    <location>
        <begin position="143"/>
        <end position="162"/>
    </location>
</feature>
<keyword evidence="4" id="KW-0238">DNA-binding</keyword>
<organism evidence="10 11">
    <name type="scientific">Clavelina lepadiformis</name>
    <name type="common">Light-bulb sea squirt</name>
    <name type="synonym">Ascidia lepadiformis</name>
    <dbReference type="NCBI Taxonomy" id="159417"/>
    <lineage>
        <taxon>Eukaryota</taxon>
        <taxon>Metazoa</taxon>
        <taxon>Chordata</taxon>
        <taxon>Tunicata</taxon>
        <taxon>Ascidiacea</taxon>
        <taxon>Aplousobranchia</taxon>
        <taxon>Clavelinidae</taxon>
        <taxon>Clavelina</taxon>
    </lineage>
</organism>
<evidence type="ECO:0000256" key="7">
    <source>
        <dbReference type="SAM" id="Coils"/>
    </source>
</evidence>
<feature type="region of interest" description="Disordered" evidence="8">
    <location>
        <begin position="246"/>
        <end position="301"/>
    </location>
</feature>
<feature type="region of interest" description="Disordered" evidence="8">
    <location>
        <begin position="199"/>
        <end position="221"/>
    </location>
</feature>
<evidence type="ECO:0000259" key="9">
    <source>
        <dbReference type="PROSITE" id="PS50217"/>
    </source>
</evidence>
<evidence type="ECO:0000256" key="4">
    <source>
        <dbReference type="ARBA" id="ARBA00023125"/>
    </source>
</evidence>
<feature type="compositionally biased region" description="Polar residues" evidence="8">
    <location>
        <begin position="263"/>
        <end position="286"/>
    </location>
</feature>
<keyword evidence="6" id="KW-0539">Nucleus</keyword>
<gene>
    <name evidence="10" type="ORF">CVLEPA_LOCUS14711</name>
</gene>